<reference evidence="2" key="2">
    <citation type="submission" date="2019-07" db="EMBL/GenBank/DDBJ databases">
        <authorList>
            <person name="Seetharam A."/>
            <person name="Woodhouse M."/>
            <person name="Cannon E."/>
        </authorList>
    </citation>
    <scope>NUCLEOTIDE SEQUENCE [LARGE SCALE GENOMIC DNA]</scope>
    <source>
        <strain evidence="2">cv. B73</strain>
    </source>
</reference>
<feature type="compositionally biased region" description="Basic and acidic residues" evidence="1">
    <location>
        <begin position="405"/>
        <end position="414"/>
    </location>
</feature>
<accession>A0A804LD64</accession>
<evidence type="ECO:0000313" key="2">
    <source>
        <dbReference type="EnsemblPlants" id="Zm00001eb002840_P001"/>
    </source>
</evidence>
<dbReference type="Gramene" id="Zm00001eb002840_T001">
    <property type="protein sequence ID" value="Zm00001eb002840_P001"/>
    <property type="gene ID" value="Zm00001eb002840"/>
</dbReference>
<protein>
    <submittedName>
        <fullName evidence="2">Uncharacterized protein</fullName>
    </submittedName>
</protein>
<name>A0A804LD64_MAIZE</name>
<evidence type="ECO:0000313" key="3">
    <source>
        <dbReference type="Proteomes" id="UP000007305"/>
    </source>
</evidence>
<dbReference type="Proteomes" id="UP000007305">
    <property type="component" value="Chromosome 1"/>
</dbReference>
<dbReference type="EnsemblPlants" id="Zm00001eb002840_T001">
    <property type="protein sequence ID" value="Zm00001eb002840_P001"/>
    <property type="gene ID" value="Zm00001eb002840"/>
</dbReference>
<feature type="region of interest" description="Disordered" evidence="1">
    <location>
        <begin position="1"/>
        <end position="42"/>
    </location>
</feature>
<feature type="region of interest" description="Disordered" evidence="1">
    <location>
        <begin position="402"/>
        <end position="460"/>
    </location>
</feature>
<dbReference type="InParanoid" id="A0A804LD64"/>
<evidence type="ECO:0000256" key="1">
    <source>
        <dbReference type="SAM" id="MobiDB-lite"/>
    </source>
</evidence>
<reference evidence="3" key="1">
    <citation type="submission" date="2015-12" db="EMBL/GenBank/DDBJ databases">
        <title>Update maize B73 reference genome by single molecule sequencing technologies.</title>
        <authorList>
            <consortium name="Maize Genome Sequencing Project"/>
            <person name="Ware D."/>
        </authorList>
    </citation>
    <scope>NUCLEOTIDE SEQUENCE [LARGE SCALE GENOMIC DNA]</scope>
    <source>
        <strain evidence="3">cv. B73</strain>
    </source>
</reference>
<feature type="region of interest" description="Disordered" evidence="1">
    <location>
        <begin position="104"/>
        <end position="137"/>
    </location>
</feature>
<keyword evidence="3" id="KW-1185">Reference proteome</keyword>
<reference evidence="2" key="3">
    <citation type="submission" date="2021-05" db="UniProtKB">
        <authorList>
            <consortium name="EnsemblPlants"/>
        </authorList>
    </citation>
    <scope>IDENTIFICATION</scope>
    <source>
        <strain evidence="2">cv. B73</strain>
    </source>
</reference>
<feature type="compositionally biased region" description="Basic residues" evidence="1">
    <location>
        <begin position="415"/>
        <end position="427"/>
    </location>
</feature>
<feature type="compositionally biased region" description="Basic and acidic residues" evidence="1">
    <location>
        <begin position="104"/>
        <end position="113"/>
    </location>
</feature>
<proteinExistence type="predicted"/>
<sequence>MDLHDQANLNPDLVPNGIIRPPEKQKKIKVKATKKNGDKEKKRVNETSMVISLKTLFGLLLGGCGGGRLAEEHHVHGREDAGLAAAGEVLRGLVQHLVHLGDALGRDPEQGEHADDDGVAPVGDAAHLEARPPGQRGGQRQVLLLEHLEAGLLGDGRDLVLAAEPRERVAALDAVDALDVARVLGVVQRGGDPLVGDVEAPRLEHAVDLAVDVLQPGRVAGGLDGVGAVEGRVREGHGEEVAADDLAAGGVEAGLAVVRAGALHLVLVDGDADDVGPRVRGDGAHGPADAAAHVEEAVARPGAEEVGHALLVDARGVAVGAAGQGRREVERLAPAPLVDVGHQVVEGVHEGRHLLRRRRRGGRLLGAAEEGPVLGVLVLHLVPRDGSHLEIHRPLALHLRRAHHPHEPVHQPRPDHRRRPRHRRRLHSNFQPEEGGRGGGGGGEGEEEMNRRTSGDLAGL</sequence>
<dbReference type="AlphaFoldDB" id="A0A804LD64"/>
<organism evidence="2 3">
    <name type="scientific">Zea mays</name>
    <name type="common">Maize</name>
    <dbReference type="NCBI Taxonomy" id="4577"/>
    <lineage>
        <taxon>Eukaryota</taxon>
        <taxon>Viridiplantae</taxon>
        <taxon>Streptophyta</taxon>
        <taxon>Embryophyta</taxon>
        <taxon>Tracheophyta</taxon>
        <taxon>Spermatophyta</taxon>
        <taxon>Magnoliopsida</taxon>
        <taxon>Liliopsida</taxon>
        <taxon>Poales</taxon>
        <taxon>Poaceae</taxon>
        <taxon>PACMAD clade</taxon>
        <taxon>Panicoideae</taxon>
        <taxon>Andropogonodae</taxon>
        <taxon>Andropogoneae</taxon>
        <taxon>Tripsacinae</taxon>
        <taxon>Zea</taxon>
    </lineage>
</organism>